<dbReference type="PANTHER" id="PTHR42834:SF1">
    <property type="entry name" value="ENDONUCLEASE_EXONUCLEASE_PHOSPHATASE FAMILY PROTEIN (AFU_ORTHOLOGUE AFUA_3G09210)"/>
    <property type="match status" value="1"/>
</dbReference>
<feature type="signal peptide" evidence="1">
    <location>
        <begin position="1"/>
        <end position="19"/>
    </location>
</feature>
<dbReference type="SUPFAM" id="SSF56219">
    <property type="entry name" value="DNase I-like"/>
    <property type="match status" value="1"/>
</dbReference>
<proteinExistence type="predicted"/>
<evidence type="ECO:0000256" key="1">
    <source>
        <dbReference type="SAM" id="SignalP"/>
    </source>
</evidence>
<dbReference type="EMBL" id="QWGR01000003">
    <property type="protein sequence ID" value="RIJ49168.1"/>
    <property type="molecule type" value="Genomic_DNA"/>
</dbReference>
<feature type="chain" id="PRO_5017455277" evidence="1">
    <location>
        <begin position="20"/>
        <end position="339"/>
    </location>
</feature>
<keyword evidence="3" id="KW-0255">Endonuclease</keyword>
<dbReference type="InterPro" id="IPR036691">
    <property type="entry name" value="Endo/exonu/phosph_ase_sf"/>
</dbReference>
<keyword evidence="3" id="KW-0540">Nuclease</keyword>
<dbReference type="OrthoDB" id="9802724at2"/>
<dbReference type="Gene3D" id="3.60.10.10">
    <property type="entry name" value="Endonuclease/exonuclease/phosphatase"/>
    <property type="match status" value="1"/>
</dbReference>
<evidence type="ECO:0000313" key="4">
    <source>
        <dbReference type="Proteomes" id="UP000265926"/>
    </source>
</evidence>
<keyword evidence="3" id="KW-0269">Exonuclease</keyword>
<dbReference type="AlphaFoldDB" id="A0A399T074"/>
<accession>A0A399T074</accession>
<keyword evidence="1" id="KW-0732">Signal</keyword>
<evidence type="ECO:0000313" key="3">
    <source>
        <dbReference type="EMBL" id="RIJ49168.1"/>
    </source>
</evidence>
<dbReference type="Pfam" id="PF19580">
    <property type="entry name" value="Exo_endo_phos_3"/>
    <property type="match status" value="1"/>
</dbReference>
<dbReference type="GO" id="GO:0004519">
    <property type="term" value="F:endonuclease activity"/>
    <property type="evidence" value="ECO:0007669"/>
    <property type="project" value="UniProtKB-KW"/>
</dbReference>
<comment type="caution">
    <text evidence="3">The sequence shown here is derived from an EMBL/GenBank/DDBJ whole genome shotgun (WGS) entry which is preliminary data.</text>
</comment>
<dbReference type="PANTHER" id="PTHR42834">
    <property type="entry name" value="ENDONUCLEASE/EXONUCLEASE/PHOSPHATASE FAMILY PROTEIN (AFU_ORTHOLOGUE AFUA_3G09210)"/>
    <property type="match status" value="1"/>
</dbReference>
<keyword evidence="3" id="KW-0378">Hydrolase</keyword>
<dbReference type="Proteomes" id="UP000265926">
    <property type="component" value="Unassembled WGS sequence"/>
</dbReference>
<dbReference type="RefSeq" id="WP_119437054.1">
    <property type="nucleotide sequence ID" value="NZ_QWGR01000003.1"/>
</dbReference>
<protein>
    <submittedName>
        <fullName evidence="3">Endonuclease/exonuclease/phosphatase family protein</fullName>
    </submittedName>
</protein>
<gene>
    <name evidence="3" type="ORF">D1614_06305</name>
</gene>
<reference evidence="3 4" key="1">
    <citation type="submission" date="2018-08" db="EMBL/GenBank/DDBJ databases">
        <title>Pallidiluteibacterium maritimus gen. nov., sp. nov., isolated from coastal sediment.</title>
        <authorList>
            <person name="Zhou L.Y."/>
        </authorList>
    </citation>
    <scope>NUCLEOTIDE SEQUENCE [LARGE SCALE GENOMIC DNA]</scope>
    <source>
        <strain evidence="3 4">XSD2</strain>
    </source>
</reference>
<dbReference type="InterPro" id="IPR005135">
    <property type="entry name" value="Endo/exonuclease/phosphatase"/>
</dbReference>
<evidence type="ECO:0000259" key="2">
    <source>
        <dbReference type="Pfam" id="PF19580"/>
    </source>
</evidence>
<organism evidence="3 4">
    <name type="scientific">Maribellus luteus</name>
    <dbReference type="NCBI Taxonomy" id="2305463"/>
    <lineage>
        <taxon>Bacteria</taxon>
        <taxon>Pseudomonadati</taxon>
        <taxon>Bacteroidota</taxon>
        <taxon>Bacteroidia</taxon>
        <taxon>Marinilabiliales</taxon>
        <taxon>Prolixibacteraceae</taxon>
        <taxon>Maribellus</taxon>
    </lineage>
</organism>
<name>A0A399T074_9BACT</name>
<keyword evidence="4" id="KW-1185">Reference proteome</keyword>
<dbReference type="GO" id="GO:0004527">
    <property type="term" value="F:exonuclease activity"/>
    <property type="evidence" value="ECO:0007669"/>
    <property type="project" value="UniProtKB-KW"/>
</dbReference>
<sequence>MKTSLFCIFLLFFIFRTSAQDSKQFTVVFYNAENLFDWKNDSLTNDDEFTSGGERHWTYKRFQKKLQNTSKALLAAGEWSTPSVIGLCEVENRFVLEQLLENTALKSIGYRIIHKESPDARGIDVALLYNPNDFYPVEYNYYPLINKDGSVRSTREILHVAGILGRADTLHFFMNHWPSRYGGLMETKESRKLAAELLREKASRILKQNQQAKIVIMGDFNDQPNDESLLSLGAQALLGKAVNDRLYNLSAQWMNRNTGTLKFQSQWFVFDQIIVSGSLLNSEKGIKTIPENATIVTFPFLLEADERNGGQKPFRTYNGFQYNGGFGDHLPIRLLLELD</sequence>
<feature type="domain" description="Endonuclease/exonuclease/phosphatase" evidence="2">
    <location>
        <begin position="26"/>
        <end position="336"/>
    </location>
</feature>